<protein>
    <submittedName>
        <fullName evidence="8">O-glycosylation ligase, exosortase A system-associated</fullName>
    </submittedName>
</protein>
<dbReference type="GO" id="GO:0016874">
    <property type="term" value="F:ligase activity"/>
    <property type="evidence" value="ECO:0007669"/>
    <property type="project" value="UniProtKB-KW"/>
</dbReference>
<evidence type="ECO:0000256" key="1">
    <source>
        <dbReference type="ARBA" id="ARBA00004141"/>
    </source>
</evidence>
<evidence type="ECO:0000259" key="7">
    <source>
        <dbReference type="Pfam" id="PF19358"/>
    </source>
</evidence>
<dbReference type="InterPro" id="IPR017528">
    <property type="entry name" value="CHP03097O-antigen_lig-rel"/>
</dbReference>
<dbReference type="Proteomes" id="UP001595444">
    <property type="component" value="Unassembled WGS sequence"/>
</dbReference>
<keyword evidence="9" id="KW-1185">Reference proteome</keyword>
<evidence type="ECO:0000259" key="6">
    <source>
        <dbReference type="Pfam" id="PF04932"/>
    </source>
</evidence>
<evidence type="ECO:0000256" key="2">
    <source>
        <dbReference type="ARBA" id="ARBA00022692"/>
    </source>
</evidence>
<feature type="transmembrane region" description="Helical" evidence="5">
    <location>
        <begin position="43"/>
        <end position="63"/>
    </location>
</feature>
<keyword evidence="3 5" id="KW-1133">Transmembrane helix</keyword>
<accession>A0ABV7D0T5</accession>
<proteinExistence type="predicted"/>
<keyword evidence="2 5" id="KW-0812">Transmembrane</keyword>
<feature type="domain" description="O-antigen ligase-related" evidence="6">
    <location>
        <begin position="202"/>
        <end position="339"/>
    </location>
</feature>
<gene>
    <name evidence="8" type="ORF">ACFOKA_00325</name>
</gene>
<dbReference type="RefSeq" id="WP_194214738.1">
    <property type="nucleotide sequence ID" value="NZ_CP061205.1"/>
</dbReference>
<dbReference type="PANTHER" id="PTHR37422:SF13">
    <property type="entry name" value="LIPOPOLYSACCHARIDE BIOSYNTHESIS PROTEIN PA4999-RELATED"/>
    <property type="match status" value="1"/>
</dbReference>
<dbReference type="Pfam" id="PF04932">
    <property type="entry name" value="Wzy_C"/>
    <property type="match status" value="1"/>
</dbReference>
<feature type="transmembrane region" description="Helical" evidence="5">
    <location>
        <begin position="331"/>
        <end position="350"/>
    </location>
</feature>
<feature type="transmembrane region" description="Helical" evidence="5">
    <location>
        <begin position="129"/>
        <end position="150"/>
    </location>
</feature>
<dbReference type="InterPro" id="IPR045979">
    <property type="entry name" value="DUF5935"/>
</dbReference>
<dbReference type="InterPro" id="IPR051533">
    <property type="entry name" value="WaaL-like"/>
</dbReference>
<sequence length="447" mass="49173">MRGLIVALLIFAWLPVIFFKPFIGVLVWSWVSHMVPQSYTYNFASTFPFLVVVGGLTTLGMFLSRDKKGLPGHPIIFAIFLYWIWICVTTILAFEPSVSVEKLIHLSKVLVFALVSVAIMQSPNRLKGFVWVMALSLGFIAVKGGLFTLLTGGSSRVEGAGGMMKDNNQLAMAMSMMVPIAIYLVQHPPMKQLKWPLIGGAVMVPLSVLGTQSRGGFVALAAVTAMLIMKTKHKFKLLILISVLGYAGVAFMPDSWKNRMESTEGAATEDNSFRGRVSMWKFSSNLVDDIPVQGGGFNIFYVRRAQELYMPPGFKPRAPHSIYFEVLGEHGYVGLVLFLTMLFTGWYSGGTQAKKFRQYQETVWLGDLCNAMQICIVGFAVGGLTVNIATFDVFYHVLAIIVMCNVVGMQILAGDLTDAKTGLKLSAKSASEKWQPSAAAAPQRTRF</sequence>
<comment type="caution">
    <text evidence="8">The sequence shown here is derived from an EMBL/GenBank/DDBJ whole genome shotgun (WGS) entry which is preliminary data.</text>
</comment>
<comment type="subcellular location">
    <subcellularLocation>
        <location evidence="1">Membrane</location>
        <topology evidence="1">Multi-pass membrane protein</topology>
    </subcellularLocation>
</comment>
<evidence type="ECO:0000313" key="8">
    <source>
        <dbReference type="EMBL" id="MFC3050340.1"/>
    </source>
</evidence>
<feature type="transmembrane region" description="Helical" evidence="5">
    <location>
        <begin position="106"/>
        <end position="122"/>
    </location>
</feature>
<evidence type="ECO:0000256" key="4">
    <source>
        <dbReference type="ARBA" id="ARBA00023136"/>
    </source>
</evidence>
<feature type="transmembrane region" description="Helical" evidence="5">
    <location>
        <begin position="393"/>
        <end position="414"/>
    </location>
</feature>
<dbReference type="PANTHER" id="PTHR37422">
    <property type="entry name" value="TEICHURONIC ACID BIOSYNTHESIS PROTEIN TUAE"/>
    <property type="match status" value="1"/>
</dbReference>
<dbReference type="EMBL" id="JBHRSL010000001">
    <property type="protein sequence ID" value="MFC3050340.1"/>
    <property type="molecule type" value="Genomic_DNA"/>
</dbReference>
<evidence type="ECO:0000256" key="3">
    <source>
        <dbReference type="ARBA" id="ARBA00022989"/>
    </source>
</evidence>
<name>A0ABV7D0T5_9PROT</name>
<feature type="transmembrane region" description="Helical" evidence="5">
    <location>
        <begin position="170"/>
        <end position="186"/>
    </location>
</feature>
<feature type="transmembrane region" description="Helical" evidence="5">
    <location>
        <begin position="235"/>
        <end position="252"/>
    </location>
</feature>
<evidence type="ECO:0000313" key="9">
    <source>
        <dbReference type="Proteomes" id="UP001595444"/>
    </source>
</evidence>
<keyword evidence="4 5" id="KW-0472">Membrane</keyword>
<keyword evidence="8" id="KW-0436">Ligase</keyword>
<organism evidence="8 9">
    <name type="scientific">Kordiimonas pumila</name>
    <dbReference type="NCBI Taxonomy" id="2161677"/>
    <lineage>
        <taxon>Bacteria</taxon>
        <taxon>Pseudomonadati</taxon>
        <taxon>Pseudomonadota</taxon>
        <taxon>Alphaproteobacteria</taxon>
        <taxon>Kordiimonadales</taxon>
        <taxon>Kordiimonadaceae</taxon>
        <taxon>Kordiimonas</taxon>
    </lineage>
</organism>
<feature type="domain" description="DUF5935" evidence="7">
    <location>
        <begin position="1"/>
        <end position="185"/>
    </location>
</feature>
<feature type="transmembrane region" description="Helical" evidence="5">
    <location>
        <begin position="75"/>
        <end position="94"/>
    </location>
</feature>
<dbReference type="InterPro" id="IPR007016">
    <property type="entry name" value="O-antigen_ligase-rel_domated"/>
</dbReference>
<dbReference type="Pfam" id="PF19358">
    <property type="entry name" value="DUF5935"/>
    <property type="match status" value="1"/>
</dbReference>
<reference evidence="9" key="1">
    <citation type="journal article" date="2019" name="Int. J. Syst. Evol. Microbiol.">
        <title>The Global Catalogue of Microorganisms (GCM) 10K type strain sequencing project: providing services to taxonomists for standard genome sequencing and annotation.</title>
        <authorList>
            <consortium name="The Broad Institute Genomics Platform"/>
            <consortium name="The Broad Institute Genome Sequencing Center for Infectious Disease"/>
            <person name="Wu L."/>
            <person name="Ma J."/>
        </authorList>
    </citation>
    <scope>NUCLEOTIDE SEQUENCE [LARGE SCALE GENOMIC DNA]</scope>
    <source>
        <strain evidence="9">KCTC 62164</strain>
    </source>
</reference>
<dbReference type="NCBIfam" id="TIGR03097">
    <property type="entry name" value="PEP_O_lig_1"/>
    <property type="match status" value="1"/>
</dbReference>
<feature type="transmembrane region" description="Helical" evidence="5">
    <location>
        <begin position="362"/>
        <end position="381"/>
    </location>
</feature>
<evidence type="ECO:0000256" key="5">
    <source>
        <dbReference type="SAM" id="Phobius"/>
    </source>
</evidence>